<dbReference type="SUPFAM" id="SSF53822">
    <property type="entry name" value="Periplasmic binding protein-like I"/>
    <property type="match status" value="1"/>
</dbReference>
<dbReference type="InterPro" id="IPR028082">
    <property type="entry name" value="Peripla_BP_I"/>
</dbReference>
<dbReference type="KEGG" id="hlc:CHINAEXTREME07920"/>
<reference evidence="3 4" key="1">
    <citation type="journal article" date="2011" name="J. Bacteriol.">
        <title>Genome sequence of Halobiforma lacisalsi AJ5, an extremely halophilic archaeon which harbors a bop gene.</title>
        <authorList>
            <person name="Jiang X."/>
            <person name="Wang S."/>
            <person name="Cheng H."/>
            <person name="Huo Y."/>
            <person name="Zhang X."/>
            <person name="Zhu X."/>
            <person name="Han X."/>
            <person name="Ni P."/>
            <person name="Wu M."/>
        </authorList>
    </citation>
    <scope>NUCLEOTIDE SEQUENCE [LARGE SCALE GENOMIC DNA]</scope>
    <source>
        <strain evidence="3 4">AJ5</strain>
    </source>
</reference>
<accession>A0A1P8LPI6</accession>
<dbReference type="RefSeq" id="WP_029601521.1">
    <property type="nucleotide sequence ID" value="NZ_AOLZ01000001.1"/>
</dbReference>
<evidence type="ECO:0000256" key="1">
    <source>
        <dbReference type="ARBA" id="ARBA00022729"/>
    </source>
</evidence>
<gene>
    <name evidence="3" type="ORF">CHINAEXTREME_07920</name>
</gene>
<sequence length="422" mass="44190">MNRDSTRRRLLAGLAGPAVAGLAGCNDVVSDGSDGLASSGTDRSSTDRTIKLGTMLPLSGPRSAVGEGIRDAAVLPIEQARDGLEIPLEIEHTAADTESDPAAAAQAAASLVDDGYPMVTGPLDSDIVLQATQQVLIPYQTVCCSPGATTPTLTTLNDGGFVFRTALSDNVQGTVMAEIATAELGHDTAATLYVNNDYGWQLSQAFSRAFRDRGGTVTDQIPVDVTADSYADALERAGEADLAIPAIYPEMAQTLFTDLGPSPDLDVLCTDALREPDLSDQVDHSLNGIKGTAPLIDGPGTETFVDRYIAEYDTKPGLFAYYAYDATAVLLLANAYAGQNDGQAIQSAIHSVTSPGGETITPETIADGITLAAQGSAVEYRGVANDTGFDDNGDPTETTFEYWEFDDSADGGIAELDRIDPY</sequence>
<dbReference type="CDD" id="cd06346">
    <property type="entry name" value="PBP1_ABC_ligand_binding-like"/>
    <property type="match status" value="1"/>
</dbReference>
<dbReference type="Pfam" id="PF13458">
    <property type="entry name" value="Peripla_BP_6"/>
    <property type="match status" value="1"/>
</dbReference>
<protein>
    <submittedName>
        <fullName evidence="3">ABC transporter substrate-binding protein</fullName>
    </submittedName>
</protein>
<dbReference type="PROSITE" id="PS51257">
    <property type="entry name" value="PROKAR_LIPOPROTEIN"/>
    <property type="match status" value="1"/>
</dbReference>
<evidence type="ECO:0000313" key="4">
    <source>
        <dbReference type="Proteomes" id="UP000186547"/>
    </source>
</evidence>
<organism evidence="3 4">
    <name type="scientific">Natronobacterium lacisalsi AJ5</name>
    <dbReference type="NCBI Taxonomy" id="358396"/>
    <lineage>
        <taxon>Archaea</taxon>
        <taxon>Methanobacteriati</taxon>
        <taxon>Methanobacteriota</taxon>
        <taxon>Stenosarchaea group</taxon>
        <taxon>Halobacteria</taxon>
        <taxon>Halobacteriales</taxon>
        <taxon>Natrialbaceae</taxon>
        <taxon>Natronobacterium</taxon>
    </lineage>
</organism>
<dbReference type="AlphaFoldDB" id="A0A1P8LPI6"/>
<dbReference type="PANTHER" id="PTHR30483">
    <property type="entry name" value="LEUCINE-SPECIFIC-BINDING PROTEIN"/>
    <property type="match status" value="1"/>
</dbReference>
<dbReference type="Gene3D" id="3.40.50.2300">
    <property type="match status" value="2"/>
</dbReference>
<dbReference type="InterPro" id="IPR028081">
    <property type="entry name" value="Leu-bd"/>
</dbReference>
<feature type="domain" description="Leucine-binding protein" evidence="2">
    <location>
        <begin position="49"/>
        <end position="354"/>
    </location>
</feature>
<dbReference type="GeneID" id="30921042"/>
<evidence type="ECO:0000313" key="3">
    <source>
        <dbReference type="EMBL" id="APW97704.1"/>
    </source>
</evidence>
<name>A0A1P8LPI6_NATLA</name>
<dbReference type="PANTHER" id="PTHR30483:SF6">
    <property type="entry name" value="PERIPLASMIC BINDING PROTEIN OF ABC TRANSPORTER FOR NATURAL AMINO ACIDS"/>
    <property type="match status" value="1"/>
</dbReference>
<dbReference type="InterPro" id="IPR051010">
    <property type="entry name" value="BCAA_transport"/>
</dbReference>
<keyword evidence="1" id="KW-0732">Signal</keyword>
<dbReference type="Proteomes" id="UP000186547">
    <property type="component" value="Chromosome"/>
</dbReference>
<evidence type="ECO:0000259" key="2">
    <source>
        <dbReference type="Pfam" id="PF13458"/>
    </source>
</evidence>
<dbReference type="EMBL" id="CP019285">
    <property type="protein sequence ID" value="APW97704.1"/>
    <property type="molecule type" value="Genomic_DNA"/>
</dbReference>
<proteinExistence type="predicted"/>